<dbReference type="InterPro" id="IPR037066">
    <property type="entry name" value="Plug_dom_sf"/>
</dbReference>
<evidence type="ECO:0000256" key="2">
    <source>
        <dbReference type="ARBA" id="ARBA00022448"/>
    </source>
</evidence>
<dbReference type="GO" id="GO:0009279">
    <property type="term" value="C:cell outer membrane"/>
    <property type="evidence" value="ECO:0007669"/>
    <property type="project" value="UniProtKB-SubCell"/>
</dbReference>
<evidence type="ECO:0000256" key="1">
    <source>
        <dbReference type="ARBA" id="ARBA00004571"/>
    </source>
</evidence>
<keyword evidence="7 11" id="KW-0798">TonB box</keyword>
<gene>
    <name evidence="15" type="ORF">HNR60_000177</name>
</gene>
<sequence length="678" mass="73506">MSFCLSAASRPQRRFHALLATSCLVPALSLATGAAQAQQQSTALPTIVVSPTGLATPVDQIASSVTVISAADIERDQRRTVGDALTMVPGLNVVRTGGPGGATSIFMRGTNSNHVKVLIDGIDAGDPSKPNGAYDFANLLTSDIERIEVLRGPQSGLYGSDAIGGVISITTKRGQGPAKLTGTIEGGSFGTFNQTARASGSEGNFDYAFNVAHYRSTDVAVTPLNLLAPGEKRNNDIYDNLTYSTKLGVRAGDDLALSFVGRYTDAHKGFTGDDYSQYPNAFPEYLQSSMANRDLLTRSEAVWTPLGDRFKSTFGVSYANQWNRTVNPNADFTTNNLTYTYGVGPPSSYRGERTKFDWTGVVEAGYGQTVVLGLERQNDSIHTDSVGDYDLSGAYQQKNTKAFTGDSAGFVELQSAFTDNVFLVSNIRYDDNDSFGGHTTWRVAPTFILPFTDTKLKATYGTGFKAPTLTELYVNNPAYYTIANPNLKPETSKGFDVGFEQPLWQNRASFGAAYFNNEISNLISMTGFNLALGGYSYENVGLAKAYGVESFVALQATETLRFRADYTYTQTRDENTGLRLRRRPDNKVTLAAIWNPVERATVSASIVHTSSWLDYDRFGTALLDAPAFTTVNLAANYTIDQNVTVFGRIDNLFDKTYEVPVGFLQPGIGVFAGVRLTN</sequence>
<dbReference type="GO" id="GO:0006811">
    <property type="term" value="P:monoatomic ion transport"/>
    <property type="evidence" value="ECO:0007669"/>
    <property type="project" value="UniProtKB-KW"/>
</dbReference>
<dbReference type="Gene3D" id="2.40.170.20">
    <property type="entry name" value="TonB-dependent receptor, beta-barrel domain"/>
    <property type="match status" value="1"/>
</dbReference>
<evidence type="ECO:0000256" key="3">
    <source>
        <dbReference type="ARBA" id="ARBA00022452"/>
    </source>
</evidence>
<evidence type="ECO:0000256" key="9">
    <source>
        <dbReference type="ARBA" id="ARBA00023237"/>
    </source>
</evidence>
<evidence type="ECO:0000256" key="8">
    <source>
        <dbReference type="ARBA" id="ARBA00023136"/>
    </source>
</evidence>
<dbReference type="PROSITE" id="PS52016">
    <property type="entry name" value="TONB_DEPENDENT_REC_3"/>
    <property type="match status" value="1"/>
</dbReference>
<dbReference type="Pfam" id="PF00593">
    <property type="entry name" value="TonB_dep_Rec_b-barrel"/>
    <property type="match status" value="1"/>
</dbReference>
<evidence type="ECO:0000256" key="6">
    <source>
        <dbReference type="ARBA" id="ARBA00023065"/>
    </source>
</evidence>
<evidence type="ECO:0000256" key="10">
    <source>
        <dbReference type="PROSITE-ProRule" id="PRU01360"/>
    </source>
</evidence>
<accession>A0A7W7Z011</accession>
<dbReference type="PANTHER" id="PTHR30069:SF53">
    <property type="entry name" value="COLICIN I RECEPTOR-RELATED"/>
    <property type="match status" value="1"/>
</dbReference>
<keyword evidence="3 10" id="KW-1134">Transmembrane beta strand</keyword>
<feature type="chain" id="PRO_5031412262" evidence="12">
    <location>
        <begin position="38"/>
        <end position="678"/>
    </location>
</feature>
<evidence type="ECO:0000256" key="11">
    <source>
        <dbReference type="RuleBase" id="RU003357"/>
    </source>
</evidence>
<name>A0A7W7Z011_9BRAD</name>
<feature type="domain" description="TonB-dependent receptor plug" evidence="14">
    <location>
        <begin position="59"/>
        <end position="166"/>
    </location>
</feature>
<proteinExistence type="inferred from homology"/>
<dbReference type="Proteomes" id="UP000542353">
    <property type="component" value="Unassembled WGS sequence"/>
</dbReference>
<keyword evidence="2 10" id="KW-0813">Transport</keyword>
<evidence type="ECO:0000259" key="13">
    <source>
        <dbReference type="Pfam" id="PF00593"/>
    </source>
</evidence>
<dbReference type="InterPro" id="IPR000531">
    <property type="entry name" value="Beta-barrel_TonB"/>
</dbReference>
<evidence type="ECO:0000313" key="16">
    <source>
        <dbReference type="Proteomes" id="UP000542353"/>
    </source>
</evidence>
<comment type="similarity">
    <text evidence="10 11">Belongs to the TonB-dependent receptor family.</text>
</comment>
<evidence type="ECO:0000256" key="12">
    <source>
        <dbReference type="SAM" id="SignalP"/>
    </source>
</evidence>
<dbReference type="AlphaFoldDB" id="A0A7W7Z011"/>
<keyword evidence="9 10" id="KW-0998">Cell outer membrane</keyword>
<keyword evidence="6" id="KW-0406">Ion transport</keyword>
<keyword evidence="16" id="KW-1185">Reference proteome</keyword>
<dbReference type="InterPro" id="IPR036942">
    <property type="entry name" value="Beta-barrel_TonB_sf"/>
</dbReference>
<evidence type="ECO:0000313" key="15">
    <source>
        <dbReference type="EMBL" id="MBB5045448.1"/>
    </source>
</evidence>
<evidence type="ECO:0000256" key="4">
    <source>
        <dbReference type="ARBA" id="ARBA00022692"/>
    </source>
</evidence>
<comment type="caution">
    <text evidence="15">The sequence shown here is derived from an EMBL/GenBank/DDBJ whole genome shotgun (WGS) entry which is preliminary data.</text>
</comment>
<feature type="signal peptide" evidence="12">
    <location>
        <begin position="1"/>
        <end position="37"/>
    </location>
</feature>
<evidence type="ECO:0000259" key="14">
    <source>
        <dbReference type="Pfam" id="PF07715"/>
    </source>
</evidence>
<organism evidence="15 16">
    <name type="scientific">Rhodopseudomonas rhenobacensis</name>
    <dbReference type="NCBI Taxonomy" id="87461"/>
    <lineage>
        <taxon>Bacteria</taxon>
        <taxon>Pseudomonadati</taxon>
        <taxon>Pseudomonadota</taxon>
        <taxon>Alphaproteobacteria</taxon>
        <taxon>Hyphomicrobiales</taxon>
        <taxon>Nitrobacteraceae</taxon>
        <taxon>Rhodopseudomonas</taxon>
    </lineage>
</organism>
<dbReference type="InterPro" id="IPR039426">
    <property type="entry name" value="TonB-dep_rcpt-like"/>
</dbReference>
<keyword evidence="4 10" id="KW-0812">Transmembrane</keyword>
<dbReference type="PANTHER" id="PTHR30069">
    <property type="entry name" value="TONB-DEPENDENT OUTER MEMBRANE RECEPTOR"/>
    <property type="match status" value="1"/>
</dbReference>
<reference evidence="15 16" key="1">
    <citation type="submission" date="2020-08" db="EMBL/GenBank/DDBJ databases">
        <title>Genomic Encyclopedia of Type Strains, Phase IV (KMG-IV): sequencing the most valuable type-strain genomes for metagenomic binning, comparative biology and taxonomic classification.</title>
        <authorList>
            <person name="Goeker M."/>
        </authorList>
    </citation>
    <scope>NUCLEOTIDE SEQUENCE [LARGE SCALE GENOMIC DNA]</scope>
    <source>
        <strain evidence="15 16">DSM 12706</strain>
    </source>
</reference>
<keyword evidence="5 12" id="KW-0732">Signal</keyword>
<dbReference type="Gene3D" id="2.170.130.10">
    <property type="entry name" value="TonB-dependent receptor, plug domain"/>
    <property type="match status" value="1"/>
</dbReference>
<evidence type="ECO:0000256" key="7">
    <source>
        <dbReference type="ARBA" id="ARBA00023077"/>
    </source>
</evidence>
<protein>
    <submittedName>
        <fullName evidence="15">Vitamin B12 transporter</fullName>
    </submittedName>
</protein>
<dbReference type="GO" id="GO:0015889">
    <property type="term" value="P:cobalamin transport"/>
    <property type="evidence" value="ECO:0007669"/>
    <property type="project" value="TreeGrafter"/>
</dbReference>
<dbReference type="Pfam" id="PF07715">
    <property type="entry name" value="Plug"/>
    <property type="match status" value="1"/>
</dbReference>
<dbReference type="CDD" id="cd01347">
    <property type="entry name" value="ligand_gated_channel"/>
    <property type="match status" value="1"/>
</dbReference>
<dbReference type="InterPro" id="IPR012910">
    <property type="entry name" value="Plug_dom"/>
</dbReference>
<feature type="domain" description="TonB-dependent receptor-like beta-barrel" evidence="13">
    <location>
        <begin position="253"/>
        <end position="652"/>
    </location>
</feature>
<keyword evidence="8 10" id="KW-0472">Membrane</keyword>
<dbReference type="RefSeq" id="WP_184253264.1">
    <property type="nucleotide sequence ID" value="NZ_JACHIH010000001.1"/>
</dbReference>
<dbReference type="EMBL" id="JACHIH010000001">
    <property type="protein sequence ID" value="MBB5045448.1"/>
    <property type="molecule type" value="Genomic_DNA"/>
</dbReference>
<evidence type="ECO:0000256" key="5">
    <source>
        <dbReference type="ARBA" id="ARBA00022729"/>
    </source>
</evidence>
<comment type="subcellular location">
    <subcellularLocation>
        <location evidence="1 10">Cell outer membrane</location>
        <topology evidence="1 10">Multi-pass membrane protein</topology>
    </subcellularLocation>
</comment>
<dbReference type="SUPFAM" id="SSF56935">
    <property type="entry name" value="Porins"/>
    <property type="match status" value="1"/>
</dbReference>